<dbReference type="CDD" id="cd06558">
    <property type="entry name" value="crotonase-like"/>
    <property type="match status" value="1"/>
</dbReference>
<dbReference type="InterPro" id="IPR001753">
    <property type="entry name" value="Enoyl-CoA_hydra/iso"/>
</dbReference>
<evidence type="ECO:0000313" key="3">
    <source>
        <dbReference type="EMBL" id="GAA4173492.1"/>
    </source>
</evidence>
<proteinExistence type="inferred from homology"/>
<comment type="similarity">
    <text evidence="1 2">Belongs to the enoyl-CoA hydratase/isomerase family.</text>
</comment>
<gene>
    <name evidence="3" type="ORF">GCM10022287_15970</name>
</gene>
<evidence type="ECO:0000256" key="1">
    <source>
        <dbReference type="ARBA" id="ARBA00005254"/>
    </source>
</evidence>
<dbReference type="Proteomes" id="UP001501079">
    <property type="component" value="Unassembled WGS sequence"/>
</dbReference>
<comment type="caution">
    <text evidence="3">The sequence shown here is derived from an EMBL/GenBank/DDBJ whole genome shotgun (WGS) entry which is preliminary data.</text>
</comment>
<dbReference type="Pfam" id="PF00378">
    <property type="entry name" value="ECH_1"/>
    <property type="match status" value="1"/>
</dbReference>
<keyword evidence="4" id="KW-1185">Reference proteome</keyword>
<evidence type="ECO:0000313" key="4">
    <source>
        <dbReference type="Proteomes" id="UP001501079"/>
    </source>
</evidence>
<dbReference type="PROSITE" id="PS00166">
    <property type="entry name" value="ENOYL_COA_HYDRATASE"/>
    <property type="match status" value="1"/>
</dbReference>
<sequence>MSDVEVDERAGGVRVLRLNRPERLNAIGGTIAADFAEALRAADADPEVRVIVIIGAGRAFSAGADLQESADRRADGDEAEAPSHIRGVEQMRRLHAQWSGAVFAMQKPTVALVNGPAAGAGFGMALACDFRIAAESAIFVSAFARIGLSGDNGATWGLARIVGRARALEILMLSPRLSAREALELGIVRSVVPDDELETEGLAFAERLAAGPVEAFAVMKRNLEFAETAGYAATLDREAEGISVLRMVGENATAIAAFLEKREPDFRPTRTERAPRPIA</sequence>
<protein>
    <submittedName>
        <fullName evidence="3">Enoyl-CoA hydratase-related protein</fullName>
    </submittedName>
</protein>
<organism evidence="3 4">
    <name type="scientific">Gryllotalpicola koreensis</name>
    <dbReference type="NCBI Taxonomy" id="993086"/>
    <lineage>
        <taxon>Bacteria</taxon>
        <taxon>Bacillati</taxon>
        <taxon>Actinomycetota</taxon>
        <taxon>Actinomycetes</taxon>
        <taxon>Micrococcales</taxon>
        <taxon>Microbacteriaceae</taxon>
        <taxon>Gryllotalpicola</taxon>
    </lineage>
</organism>
<dbReference type="Gene3D" id="3.90.226.10">
    <property type="entry name" value="2-enoyl-CoA Hydratase, Chain A, domain 1"/>
    <property type="match status" value="1"/>
</dbReference>
<reference evidence="4" key="1">
    <citation type="journal article" date="2019" name="Int. J. Syst. Evol. Microbiol.">
        <title>The Global Catalogue of Microorganisms (GCM) 10K type strain sequencing project: providing services to taxonomists for standard genome sequencing and annotation.</title>
        <authorList>
            <consortium name="The Broad Institute Genomics Platform"/>
            <consortium name="The Broad Institute Genome Sequencing Center for Infectious Disease"/>
            <person name="Wu L."/>
            <person name="Ma J."/>
        </authorList>
    </citation>
    <scope>NUCLEOTIDE SEQUENCE [LARGE SCALE GENOMIC DNA]</scope>
    <source>
        <strain evidence="4">JCM 17591</strain>
    </source>
</reference>
<evidence type="ECO:0000256" key="2">
    <source>
        <dbReference type="RuleBase" id="RU003707"/>
    </source>
</evidence>
<dbReference type="RefSeq" id="WP_344753088.1">
    <property type="nucleotide sequence ID" value="NZ_BAABBW010000002.1"/>
</dbReference>
<name>A0ABP7ZYK0_9MICO</name>
<accession>A0ABP7ZYK0</accession>
<dbReference type="EMBL" id="BAABBW010000002">
    <property type="protein sequence ID" value="GAA4173492.1"/>
    <property type="molecule type" value="Genomic_DNA"/>
</dbReference>
<dbReference type="PANTHER" id="PTHR43459:SF1">
    <property type="entry name" value="EG:BACN32G11.4 PROTEIN"/>
    <property type="match status" value="1"/>
</dbReference>
<dbReference type="SUPFAM" id="SSF52096">
    <property type="entry name" value="ClpP/crotonase"/>
    <property type="match status" value="1"/>
</dbReference>
<dbReference type="InterPro" id="IPR014748">
    <property type="entry name" value="Enoyl-CoA_hydra_C"/>
</dbReference>
<dbReference type="InterPro" id="IPR029045">
    <property type="entry name" value="ClpP/crotonase-like_dom_sf"/>
</dbReference>
<dbReference type="PANTHER" id="PTHR43459">
    <property type="entry name" value="ENOYL-COA HYDRATASE"/>
    <property type="match status" value="1"/>
</dbReference>
<dbReference type="InterPro" id="IPR018376">
    <property type="entry name" value="Enoyl-CoA_hyd/isom_CS"/>
</dbReference>
<dbReference type="Gene3D" id="1.10.12.10">
    <property type="entry name" value="Lyase 2-enoyl-coa Hydratase, Chain A, domain 2"/>
    <property type="match status" value="1"/>
</dbReference>